<accession>A0A1D8AXZ7</accession>
<dbReference type="STRING" id="1838286.Verru16b_02857"/>
<keyword evidence="1" id="KW-1133">Transmembrane helix</keyword>
<dbReference type="EMBL" id="CP016094">
    <property type="protein sequence ID" value="AOS45769.1"/>
    <property type="molecule type" value="Genomic_DNA"/>
</dbReference>
<dbReference type="KEGG" id="obg:Verru16b_02857"/>
<reference evidence="2 3" key="1">
    <citation type="submission" date="2016-06" db="EMBL/GenBank/DDBJ databases">
        <title>Three novel species with peptidoglycan cell walls form the new genus Lacunisphaera gen. nov. in the family Opitutaceae of the verrucomicrobial subdivision 4.</title>
        <authorList>
            <person name="Rast P."/>
            <person name="Gloeckner I."/>
            <person name="Jogler M."/>
            <person name="Boedeker C."/>
            <person name="Jeske O."/>
            <person name="Wiegand S."/>
            <person name="Reinhardt R."/>
            <person name="Schumann P."/>
            <person name="Rohde M."/>
            <person name="Spring S."/>
            <person name="Gloeckner F.O."/>
            <person name="Jogler C."/>
        </authorList>
    </citation>
    <scope>NUCLEOTIDE SEQUENCE [LARGE SCALE GENOMIC DNA]</scope>
    <source>
        <strain evidence="2 3">IG16b</strain>
    </source>
</reference>
<feature type="transmembrane region" description="Helical" evidence="1">
    <location>
        <begin position="34"/>
        <end position="53"/>
    </location>
</feature>
<evidence type="ECO:0000313" key="2">
    <source>
        <dbReference type="EMBL" id="AOS45769.1"/>
    </source>
</evidence>
<sequence length="61" mass="6143">MSTLSKRAALRIVLPGLVLGGLCGAAVGFKLVPVFFGVTGAAAVGVTVGLLLYRARKKSGL</sequence>
<keyword evidence="1" id="KW-0472">Membrane</keyword>
<protein>
    <submittedName>
        <fullName evidence="2">Uncharacterized protein</fullName>
    </submittedName>
</protein>
<organism evidence="2 3">
    <name type="scientific">Lacunisphaera limnophila</name>
    <dbReference type="NCBI Taxonomy" id="1838286"/>
    <lineage>
        <taxon>Bacteria</taxon>
        <taxon>Pseudomonadati</taxon>
        <taxon>Verrucomicrobiota</taxon>
        <taxon>Opitutia</taxon>
        <taxon>Opitutales</taxon>
        <taxon>Opitutaceae</taxon>
        <taxon>Lacunisphaera</taxon>
    </lineage>
</organism>
<dbReference type="Proteomes" id="UP000095228">
    <property type="component" value="Chromosome"/>
</dbReference>
<gene>
    <name evidence="2" type="ORF">Verru16b_02857</name>
</gene>
<evidence type="ECO:0000313" key="3">
    <source>
        <dbReference type="Proteomes" id="UP000095228"/>
    </source>
</evidence>
<keyword evidence="3" id="KW-1185">Reference proteome</keyword>
<name>A0A1D8AXZ7_9BACT</name>
<evidence type="ECO:0000256" key="1">
    <source>
        <dbReference type="SAM" id="Phobius"/>
    </source>
</evidence>
<proteinExistence type="predicted"/>
<dbReference type="RefSeq" id="WP_069962882.1">
    <property type="nucleotide sequence ID" value="NZ_CP016094.1"/>
</dbReference>
<dbReference type="AlphaFoldDB" id="A0A1D8AXZ7"/>
<keyword evidence="1" id="KW-0812">Transmembrane</keyword>